<feature type="transmembrane region" description="Helical" evidence="6">
    <location>
        <begin position="93"/>
        <end position="116"/>
    </location>
</feature>
<feature type="transmembrane region" description="Helical" evidence="6">
    <location>
        <begin position="136"/>
        <end position="155"/>
    </location>
</feature>
<comment type="subcellular location">
    <subcellularLocation>
        <location evidence="1">Membrane</location>
        <topology evidence="1">Multi-pass membrane protein</topology>
    </subcellularLocation>
</comment>
<proteinExistence type="inferred from homology"/>
<name>A0ABV0B6G4_9SPHN</name>
<evidence type="ECO:0000313" key="7">
    <source>
        <dbReference type="EMBL" id="MEN3747198.1"/>
    </source>
</evidence>
<dbReference type="Proteomes" id="UP001427805">
    <property type="component" value="Unassembled WGS sequence"/>
</dbReference>
<feature type="transmembrane region" description="Helical" evidence="6">
    <location>
        <begin position="351"/>
        <end position="373"/>
    </location>
</feature>
<feature type="transmembrane region" description="Helical" evidence="6">
    <location>
        <begin position="43"/>
        <end position="65"/>
    </location>
</feature>
<evidence type="ECO:0000256" key="6">
    <source>
        <dbReference type="SAM" id="Phobius"/>
    </source>
</evidence>
<feature type="transmembrane region" description="Helical" evidence="6">
    <location>
        <begin position="385"/>
        <end position="404"/>
    </location>
</feature>
<keyword evidence="3 6" id="KW-0812">Transmembrane</keyword>
<evidence type="ECO:0000256" key="5">
    <source>
        <dbReference type="ARBA" id="ARBA00023136"/>
    </source>
</evidence>
<evidence type="ECO:0000313" key="8">
    <source>
        <dbReference type="Proteomes" id="UP001427805"/>
    </source>
</evidence>
<sequence>MSSLPLTRRSIFAQAWPIMLGQASVPLVGFVDTAVIGRTGNAAELAGVALGATVINLIFWSFGFLRMGITGMTAQAAGARDDDEVRAMLVRGLAAGLALGLVLFAAQLLLIPAAFAVLAGSPEINAPATEFVEARFLGAPAALGFYALIGWLFGLGRSRAALALQVVMNVANIALDVLFVWHFDMGARGVGYGTACAEWIALATGLAIAAQVLGRPGMIAMKGRIRGFFAAAAMRRMFAVNADIMIRTVALLILFTWFANAGARLGAAPLAANHVLMQLVSFAAFVLDGFAFTAESRVGMAIGAASRAQFLKAIRLTGEFSLGAGMVFTFAIALAGTPYVAFMTQDPQVRAAAGALIPYVAILPLLGVVPWLLDGIFIGATQGRALRNAALASTALYIGTDLMLRPFGAHGVWLAMLAAYVYRAGALGWHFPALLRRVERGEVAQHPVGP</sequence>
<dbReference type="CDD" id="cd13136">
    <property type="entry name" value="MATE_DinF_like"/>
    <property type="match status" value="1"/>
</dbReference>
<keyword evidence="5 6" id="KW-0472">Membrane</keyword>
<dbReference type="RefSeq" id="WP_346246195.1">
    <property type="nucleotide sequence ID" value="NZ_JBDIZK010000004.1"/>
</dbReference>
<dbReference type="PANTHER" id="PTHR42893:SF46">
    <property type="entry name" value="PROTEIN DETOXIFICATION 44, CHLOROPLASTIC"/>
    <property type="match status" value="1"/>
</dbReference>
<feature type="transmembrane region" description="Helical" evidence="6">
    <location>
        <begin position="275"/>
        <end position="295"/>
    </location>
</feature>
<evidence type="ECO:0000256" key="4">
    <source>
        <dbReference type="ARBA" id="ARBA00022989"/>
    </source>
</evidence>
<comment type="similarity">
    <text evidence="2">Belongs to the multi antimicrobial extrusion (MATE) (TC 2.A.66.1) family.</text>
</comment>
<dbReference type="EMBL" id="JBDIZK010000004">
    <property type="protein sequence ID" value="MEN3747198.1"/>
    <property type="molecule type" value="Genomic_DNA"/>
</dbReference>
<evidence type="ECO:0000256" key="2">
    <source>
        <dbReference type="ARBA" id="ARBA00010199"/>
    </source>
</evidence>
<feature type="transmembrane region" description="Helical" evidence="6">
    <location>
        <begin position="162"/>
        <end position="183"/>
    </location>
</feature>
<comment type="caution">
    <text evidence="7">The sequence shown here is derived from an EMBL/GenBank/DDBJ whole genome shotgun (WGS) entry which is preliminary data.</text>
</comment>
<dbReference type="Pfam" id="PF01554">
    <property type="entry name" value="MatE"/>
    <property type="match status" value="2"/>
</dbReference>
<feature type="transmembrane region" description="Helical" evidence="6">
    <location>
        <begin position="189"/>
        <end position="214"/>
    </location>
</feature>
<dbReference type="InterPro" id="IPR044644">
    <property type="entry name" value="DinF-like"/>
</dbReference>
<keyword evidence="8" id="KW-1185">Reference proteome</keyword>
<feature type="transmembrane region" description="Helical" evidence="6">
    <location>
        <begin position="316"/>
        <end position="339"/>
    </location>
</feature>
<dbReference type="InterPro" id="IPR002528">
    <property type="entry name" value="MATE_fam"/>
</dbReference>
<organism evidence="7 8">
    <name type="scientific">Sphingomonas rustica</name>
    <dbReference type="NCBI Taxonomy" id="3103142"/>
    <lineage>
        <taxon>Bacteria</taxon>
        <taxon>Pseudomonadati</taxon>
        <taxon>Pseudomonadota</taxon>
        <taxon>Alphaproteobacteria</taxon>
        <taxon>Sphingomonadales</taxon>
        <taxon>Sphingomonadaceae</taxon>
        <taxon>Sphingomonas</taxon>
    </lineage>
</organism>
<feature type="transmembrane region" description="Helical" evidence="6">
    <location>
        <begin position="244"/>
        <end position="263"/>
    </location>
</feature>
<feature type="transmembrane region" description="Helical" evidence="6">
    <location>
        <begin position="410"/>
        <end position="431"/>
    </location>
</feature>
<dbReference type="PANTHER" id="PTHR42893">
    <property type="entry name" value="PROTEIN DETOXIFICATION 44, CHLOROPLASTIC-RELATED"/>
    <property type="match status" value="1"/>
</dbReference>
<gene>
    <name evidence="7" type="ORF">TPR58_08460</name>
</gene>
<accession>A0ABV0B6G4</accession>
<dbReference type="NCBIfam" id="TIGR00797">
    <property type="entry name" value="matE"/>
    <property type="match status" value="1"/>
</dbReference>
<evidence type="ECO:0000256" key="1">
    <source>
        <dbReference type="ARBA" id="ARBA00004141"/>
    </source>
</evidence>
<reference evidence="7 8" key="1">
    <citation type="submission" date="2024-05" db="EMBL/GenBank/DDBJ databases">
        <title>Sphingomonas sp. HF-S3 16S ribosomal RNA gene Genome sequencing and assembly.</title>
        <authorList>
            <person name="Lee H."/>
        </authorList>
    </citation>
    <scope>NUCLEOTIDE SEQUENCE [LARGE SCALE GENOMIC DNA]</scope>
    <source>
        <strain evidence="7 8">HF-S3</strain>
    </source>
</reference>
<keyword evidence="4 6" id="KW-1133">Transmembrane helix</keyword>
<protein>
    <submittedName>
        <fullName evidence="7">MATE family efflux transporter</fullName>
    </submittedName>
</protein>
<evidence type="ECO:0000256" key="3">
    <source>
        <dbReference type="ARBA" id="ARBA00022692"/>
    </source>
</evidence>
<feature type="transmembrane region" description="Helical" evidence="6">
    <location>
        <begin position="12"/>
        <end position="31"/>
    </location>
</feature>